<dbReference type="PANTHER" id="PTHR12815">
    <property type="entry name" value="SORTING AND ASSEMBLY MACHINERY SAMM50 PROTEIN FAMILY MEMBER"/>
    <property type="match status" value="1"/>
</dbReference>
<comment type="subcellular location">
    <subcellularLocation>
        <location evidence="1">Membrane</location>
    </subcellularLocation>
</comment>
<sequence length="448" mass="51883">MKSSSKRDPLLPKKEGIFIRAAISSSLALLFLFVLFAEAALSSPLISQIEIQGNKHIKSREIENAIHGKIGEPLSEQMIRDDMQAIYDMGYFYSVQVLKEEGEAGLTLIFRIVENPRIRQIELEGPEKEEEDRVKKLLTLRQGQILNFKRVKKTRSRILHYYQRKGFFSSKVQISQISSKEGECNILIAIEKGERVKIVEVMISGNSHLSTEKILPILKVKRGQYFDEKKLSEGTKRVIDRYQRRGYYFATFKEPRFEFFERRGKRVKIILEIQEGKRIFVSKVNVKGNEYLSSSEILATLRPRKGEIFIPEFLEEGIERVEAKYGKAGYLYLDMDRDLEFYREEGQVAISLLIREGPQVRVGKVSIEGNERSKERVFTHSLLVKEGEVFDVEKVRESWRRIYNLGFFEKVSIHPFPTSSRKIMDLLVEVEEGERTGSFLIGAGYSQN</sequence>
<comment type="caution">
    <text evidence="7">The sequence shown here is derived from an EMBL/GenBank/DDBJ whole genome shotgun (WGS) entry which is preliminary data.</text>
</comment>
<dbReference type="InterPro" id="IPR034746">
    <property type="entry name" value="POTRA"/>
</dbReference>
<feature type="non-terminal residue" evidence="7">
    <location>
        <position position="448"/>
    </location>
</feature>
<dbReference type="Pfam" id="PF07244">
    <property type="entry name" value="POTRA"/>
    <property type="match status" value="5"/>
</dbReference>
<dbReference type="EMBL" id="SOIZ01000036">
    <property type="protein sequence ID" value="TET64699.1"/>
    <property type="molecule type" value="Genomic_DNA"/>
</dbReference>
<keyword evidence="3" id="KW-0732">Signal</keyword>
<gene>
    <name evidence="7" type="ORF">E3J48_00725</name>
</gene>
<dbReference type="InterPro" id="IPR010827">
    <property type="entry name" value="BamA/TamA_POTRA"/>
</dbReference>
<organism evidence="7 8">
    <name type="scientific">Aerophobetes bacterium</name>
    <dbReference type="NCBI Taxonomy" id="2030807"/>
    <lineage>
        <taxon>Bacteria</taxon>
        <taxon>Candidatus Aerophobota</taxon>
    </lineage>
</organism>
<dbReference type="Proteomes" id="UP000319130">
    <property type="component" value="Unassembled WGS sequence"/>
</dbReference>
<keyword evidence="4" id="KW-0472">Membrane</keyword>
<dbReference type="GO" id="GO:0019867">
    <property type="term" value="C:outer membrane"/>
    <property type="evidence" value="ECO:0007669"/>
    <property type="project" value="InterPro"/>
</dbReference>
<evidence type="ECO:0000256" key="2">
    <source>
        <dbReference type="ARBA" id="ARBA00022692"/>
    </source>
</evidence>
<dbReference type="InterPro" id="IPR039910">
    <property type="entry name" value="D15-like"/>
</dbReference>
<protein>
    <recommendedName>
        <fullName evidence="6">POTRA domain-containing protein</fullName>
    </recommendedName>
</protein>
<reference evidence="7 8" key="1">
    <citation type="submission" date="2019-03" db="EMBL/GenBank/DDBJ databases">
        <title>Metabolic potential of uncultured bacteria and archaea associated with petroleum seepage in deep-sea sediments.</title>
        <authorList>
            <person name="Dong X."/>
            <person name="Hubert C."/>
        </authorList>
    </citation>
    <scope>NUCLEOTIDE SEQUENCE [LARGE SCALE GENOMIC DNA]</scope>
    <source>
        <strain evidence="7">E29_bin52</strain>
    </source>
</reference>
<proteinExistence type="predicted"/>
<accession>A0A523WD65</accession>
<dbReference type="PANTHER" id="PTHR12815:SF47">
    <property type="entry name" value="TRANSLOCATION AND ASSEMBLY MODULE SUBUNIT TAMA"/>
    <property type="match status" value="1"/>
</dbReference>
<evidence type="ECO:0000256" key="5">
    <source>
        <dbReference type="ARBA" id="ARBA00023237"/>
    </source>
</evidence>
<feature type="domain" description="POTRA" evidence="6">
    <location>
        <begin position="360"/>
        <end position="433"/>
    </location>
</feature>
<evidence type="ECO:0000256" key="4">
    <source>
        <dbReference type="ARBA" id="ARBA00023136"/>
    </source>
</evidence>
<name>A0A523WD65_UNCAE</name>
<evidence type="ECO:0000313" key="8">
    <source>
        <dbReference type="Proteomes" id="UP000319130"/>
    </source>
</evidence>
<dbReference type="AlphaFoldDB" id="A0A523WD65"/>
<dbReference type="Gene3D" id="3.10.20.310">
    <property type="entry name" value="membrane protein fhac"/>
    <property type="match status" value="5"/>
</dbReference>
<feature type="domain" description="POTRA" evidence="6">
    <location>
        <begin position="44"/>
        <end position="115"/>
    </location>
</feature>
<evidence type="ECO:0000256" key="3">
    <source>
        <dbReference type="ARBA" id="ARBA00022729"/>
    </source>
</evidence>
<keyword evidence="5" id="KW-0998">Cell outer membrane</keyword>
<evidence type="ECO:0000313" key="7">
    <source>
        <dbReference type="EMBL" id="TET64699.1"/>
    </source>
</evidence>
<keyword evidence="2" id="KW-0812">Transmembrane</keyword>
<evidence type="ECO:0000259" key="6">
    <source>
        <dbReference type="PROSITE" id="PS51779"/>
    </source>
</evidence>
<evidence type="ECO:0000256" key="1">
    <source>
        <dbReference type="ARBA" id="ARBA00004370"/>
    </source>
</evidence>
<feature type="domain" description="POTRA" evidence="6">
    <location>
        <begin position="196"/>
        <end position="276"/>
    </location>
</feature>
<dbReference type="PROSITE" id="PS51779">
    <property type="entry name" value="POTRA"/>
    <property type="match status" value="3"/>
</dbReference>